<dbReference type="PROSITE" id="PS50011">
    <property type="entry name" value="PROTEIN_KINASE_DOM"/>
    <property type="match status" value="1"/>
</dbReference>
<keyword evidence="13" id="KW-0675">Receptor</keyword>
<feature type="domain" description="Bulb-type lectin" evidence="25">
    <location>
        <begin position="26"/>
        <end position="145"/>
    </location>
</feature>
<accession>A0ABQ9KPH8</accession>
<evidence type="ECO:0000256" key="15">
    <source>
        <dbReference type="ARBA" id="ARBA00047899"/>
    </source>
</evidence>
<dbReference type="InterPro" id="IPR036426">
    <property type="entry name" value="Bulb-type_lectin_dom_sf"/>
</dbReference>
<feature type="compositionally biased region" description="Basic and acidic residues" evidence="20">
    <location>
        <begin position="413"/>
        <end position="423"/>
    </location>
</feature>
<dbReference type="CDD" id="cd00054">
    <property type="entry name" value="EGF_CA"/>
    <property type="match status" value="1"/>
</dbReference>
<dbReference type="Pfam" id="PF01453">
    <property type="entry name" value="B_lectin"/>
    <property type="match status" value="1"/>
</dbReference>
<dbReference type="SUPFAM" id="SSF56112">
    <property type="entry name" value="Protein kinase-like (PK-like)"/>
    <property type="match status" value="1"/>
</dbReference>
<dbReference type="PROSITE" id="PS50026">
    <property type="entry name" value="EGF_3"/>
    <property type="match status" value="1"/>
</dbReference>
<evidence type="ECO:0000256" key="20">
    <source>
        <dbReference type="SAM" id="MobiDB-lite"/>
    </source>
</evidence>
<dbReference type="SMART" id="SM00108">
    <property type="entry name" value="B_lectin"/>
    <property type="match status" value="1"/>
</dbReference>
<dbReference type="CDD" id="cd00028">
    <property type="entry name" value="B_lectin"/>
    <property type="match status" value="1"/>
</dbReference>
<feature type="domain" description="Protein kinase" evidence="23">
    <location>
        <begin position="503"/>
        <end position="776"/>
    </location>
</feature>
<dbReference type="EMBL" id="JARPOI010000016">
    <property type="protein sequence ID" value="KAJ9146004.1"/>
    <property type="molecule type" value="Genomic_DNA"/>
</dbReference>
<dbReference type="InterPro" id="IPR011009">
    <property type="entry name" value="Kinase-like_dom_sf"/>
</dbReference>
<feature type="region of interest" description="Disordered" evidence="20">
    <location>
        <begin position="411"/>
        <end position="430"/>
    </location>
</feature>
<dbReference type="CDD" id="cd14066">
    <property type="entry name" value="STKc_IRAK"/>
    <property type="match status" value="1"/>
</dbReference>
<keyword evidence="2 17" id="KW-0723">Serine/threonine-protein kinase</keyword>
<evidence type="ECO:0000256" key="5">
    <source>
        <dbReference type="ARBA" id="ARBA00022692"/>
    </source>
</evidence>
<feature type="chain" id="PRO_5045750330" description="Receptor-like serine/threonine-protein kinase" evidence="22">
    <location>
        <begin position="18"/>
        <end position="791"/>
    </location>
</feature>
<dbReference type="InterPro" id="IPR017441">
    <property type="entry name" value="Protein_kinase_ATP_BS"/>
</dbReference>
<evidence type="ECO:0000256" key="11">
    <source>
        <dbReference type="ARBA" id="ARBA00023136"/>
    </source>
</evidence>
<evidence type="ECO:0000256" key="1">
    <source>
        <dbReference type="ARBA" id="ARBA00004167"/>
    </source>
</evidence>
<dbReference type="InterPro" id="IPR000719">
    <property type="entry name" value="Prot_kinase_dom"/>
</dbReference>
<evidence type="ECO:0000256" key="17">
    <source>
        <dbReference type="PIRNR" id="PIRNR000641"/>
    </source>
</evidence>
<dbReference type="Gene3D" id="2.90.10.10">
    <property type="entry name" value="Bulb-type lectin domain"/>
    <property type="match status" value="2"/>
</dbReference>
<feature type="signal peptide" evidence="22">
    <location>
        <begin position="1"/>
        <end position="17"/>
    </location>
</feature>
<dbReference type="InterPro" id="IPR051343">
    <property type="entry name" value="G-type_lectin_kinases/EP1-like"/>
</dbReference>
<dbReference type="Gene3D" id="1.10.510.10">
    <property type="entry name" value="Transferase(Phosphotransferase) domain 1"/>
    <property type="match status" value="1"/>
</dbReference>
<evidence type="ECO:0000256" key="2">
    <source>
        <dbReference type="ARBA" id="ARBA00022527"/>
    </source>
</evidence>
<dbReference type="PROSITE" id="PS00107">
    <property type="entry name" value="PROTEIN_KINASE_ATP"/>
    <property type="match status" value="1"/>
</dbReference>
<comment type="subcellular location">
    <subcellularLocation>
        <location evidence="1">Membrane</location>
        <topology evidence="1">Single-pass membrane protein</topology>
    </subcellularLocation>
</comment>
<proteinExistence type="inferred from homology"/>
<comment type="caution">
    <text evidence="26">The sequence shown here is derived from an EMBL/GenBank/DDBJ whole genome shotgun (WGS) entry which is preliminary data.</text>
</comment>
<reference evidence="26" key="1">
    <citation type="journal article" date="2023" name="Plant Biotechnol. J.">
        <title>Chromosome-level wild Hevea brasiliensis genome provides new tools for genomic-assisted breeding and valuable loci to elevate rubber yield.</title>
        <authorList>
            <person name="Cheng H."/>
            <person name="Song X."/>
            <person name="Hu Y."/>
            <person name="Wu T."/>
            <person name="Yang Q."/>
            <person name="An Z."/>
            <person name="Feng S."/>
            <person name="Deng Z."/>
            <person name="Wu W."/>
            <person name="Zeng X."/>
            <person name="Tu M."/>
            <person name="Wang X."/>
            <person name="Huang H."/>
        </authorList>
    </citation>
    <scope>NUCLEOTIDE SEQUENCE</scope>
    <source>
        <strain evidence="26">MT/VB/25A 57/8</strain>
    </source>
</reference>
<evidence type="ECO:0000313" key="26">
    <source>
        <dbReference type="EMBL" id="KAJ9146004.1"/>
    </source>
</evidence>
<evidence type="ECO:0000256" key="14">
    <source>
        <dbReference type="ARBA" id="ARBA00023180"/>
    </source>
</evidence>
<feature type="transmembrane region" description="Helical" evidence="21">
    <location>
        <begin position="441"/>
        <end position="466"/>
    </location>
</feature>
<feature type="binding site" evidence="19">
    <location>
        <position position="531"/>
    </location>
    <ligand>
        <name>ATP</name>
        <dbReference type="ChEBI" id="CHEBI:30616"/>
    </ligand>
</feature>
<comment type="catalytic activity">
    <reaction evidence="16 17">
        <text>L-seryl-[protein] + ATP = O-phospho-L-seryl-[protein] + ADP + H(+)</text>
        <dbReference type="Rhea" id="RHEA:17989"/>
        <dbReference type="Rhea" id="RHEA-COMP:9863"/>
        <dbReference type="Rhea" id="RHEA-COMP:11604"/>
        <dbReference type="ChEBI" id="CHEBI:15378"/>
        <dbReference type="ChEBI" id="CHEBI:29999"/>
        <dbReference type="ChEBI" id="CHEBI:30616"/>
        <dbReference type="ChEBI" id="CHEBI:83421"/>
        <dbReference type="ChEBI" id="CHEBI:456216"/>
        <dbReference type="EC" id="2.7.11.1"/>
    </reaction>
</comment>
<dbReference type="PIRSF" id="PIRSF000641">
    <property type="entry name" value="SRK"/>
    <property type="match status" value="1"/>
</dbReference>
<evidence type="ECO:0000256" key="4">
    <source>
        <dbReference type="ARBA" id="ARBA00022679"/>
    </source>
</evidence>
<feature type="domain" description="Bulb-type lectin" evidence="25">
    <location>
        <begin position="148"/>
        <end position="274"/>
    </location>
</feature>
<evidence type="ECO:0000259" key="24">
    <source>
        <dbReference type="PROSITE" id="PS50026"/>
    </source>
</evidence>
<evidence type="ECO:0000256" key="19">
    <source>
        <dbReference type="PROSITE-ProRule" id="PRU10141"/>
    </source>
</evidence>
<keyword evidence="8 17" id="KW-0418">Kinase</keyword>
<keyword evidence="6 22" id="KW-0732">Signal</keyword>
<dbReference type="SUPFAM" id="SSF51110">
    <property type="entry name" value="alpha-D-mannose-specific plant lectins"/>
    <property type="match status" value="2"/>
</dbReference>
<dbReference type="Gene3D" id="3.30.200.20">
    <property type="entry name" value="Phosphorylase Kinase, domain 1"/>
    <property type="match status" value="1"/>
</dbReference>
<evidence type="ECO:0000256" key="9">
    <source>
        <dbReference type="ARBA" id="ARBA00022840"/>
    </source>
</evidence>
<evidence type="ECO:0000256" key="16">
    <source>
        <dbReference type="ARBA" id="ARBA00048679"/>
    </source>
</evidence>
<comment type="caution">
    <text evidence="18">Lacks conserved residue(s) required for the propagation of feature annotation.</text>
</comment>
<protein>
    <recommendedName>
        <fullName evidence="17">Receptor-like serine/threonine-protein kinase</fullName>
        <ecNumber evidence="17">2.7.11.1</ecNumber>
    </recommendedName>
</protein>
<dbReference type="PANTHER" id="PTHR47976:SF102">
    <property type="entry name" value="G-TYPE LECTIN S-RECEPTOR-LIKE SERINE_THREONINE-PROTEIN KINASE LECRK3"/>
    <property type="match status" value="1"/>
</dbReference>
<evidence type="ECO:0000256" key="12">
    <source>
        <dbReference type="ARBA" id="ARBA00023157"/>
    </source>
</evidence>
<evidence type="ECO:0000256" key="3">
    <source>
        <dbReference type="ARBA" id="ARBA00022536"/>
    </source>
</evidence>
<keyword evidence="5 21" id="KW-0812">Transmembrane</keyword>
<evidence type="ECO:0000256" key="22">
    <source>
        <dbReference type="SAM" id="SignalP"/>
    </source>
</evidence>
<keyword evidence="4 17" id="KW-0808">Transferase</keyword>
<evidence type="ECO:0000259" key="23">
    <source>
        <dbReference type="PROSITE" id="PS50011"/>
    </source>
</evidence>
<dbReference type="Pfam" id="PF07714">
    <property type="entry name" value="PK_Tyr_Ser-Thr"/>
    <property type="match status" value="1"/>
</dbReference>
<organism evidence="26 27">
    <name type="scientific">Hevea brasiliensis</name>
    <name type="common">Para rubber tree</name>
    <name type="synonym">Siphonia brasiliensis</name>
    <dbReference type="NCBI Taxonomy" id="3981"/>
    <lineage>
        <taxon>Eukaryota</taxon>
        <taxon>Viridiplantae</taxon>
        <taxon>Streptophyta</taxon>
        <taxon>Embryophyta</taxon>
        <taxon>Tracheophyta</taxon>
        <taxon>Spermatophyta</taxon>
        <taxon>Magnoliopsida</taxon>
        <taxon>eudicotyledons</taxon>
        <taxon>Gunneridae</taxon>
        <taxon>Pentapetalae</taxon>
        <taxon>rosids</taxon>
        <taxon>fabids</taxon>
        <taxon>Malpighiales</taxon>
        <taxon>Euphorbiaceae</taxon>
        <taxon>Crotonoideae</taxon>
        <taxon>Micrandreae</taxon>
        <taxon>Hevea</taxon>
    </lineage>
</organism>
<feature type="domain" description="EGF-like" evidence="24">
    <location>
        <begin position="279"/>
        <end position="316"/>
    </location>
</feature>
<dbReference type="Proteomes" id="UP001174677">
    <property type="component" value="Chromosome 16"/>
</dbReference>
<keyword evidence="27" id="KW-1185">Reference proteome</keyword>
<dbReference type="InterPro" id="IPR024171">
    <property type="entry name" value="SRK-like_kinase"/>
</dbReference>
<keyword evidence="14" id="KW-0325">Glycoprotein</keyword>
<sequence>MFLFLLLLLSSPSSIFSRTATAQQINSNVSLGSFLTPTNNSYWPSHSGHFAFGFYPNGEGFAIGIWFAKSQQKTITWTANRDDPPLPRDVTLILSSDGRLILQWEYGQQIPFANTSQPASSASMLDSGNFVLYDSDSRIIWQTFRAPTDTILPGQSLLAGEELVSSISNTNHTTGRFRLKMHRDGDLAMYPTQYAAGDDSLYWNTATHPAGGNVSLNLDTDGKLYLLNARGFNIRTLNDGQTVFGNPIYRLTIDPDGLFRLYSYNLDQNGTWLVAYQDNENKCLPKGLCGLNSYCIPLDQDTNCTCPPGFDFINPSQENLGCKRKSSVDDCVSTNYTILELERITWESDSDSVVRSSNKTECGDECLRDCNCEAALFDNQECKKQKLPLRFGGKNNDGETMVTLIKISNGEMGGKERPREMPTRNDSSIMIPKNNKSGLQIGILVAGATSSTFGLIILAISVALIFKHRVSIFKVLSDKANGEFVEDFNLRSFTYEELEKATNGFNERLGKGAFGTVFKGALMNGKVIAVKRLDKVASEGELEFQNEMRSIGRTQHRNLVRLLGYCHEKSNILLVYEHMSNGSLANFLFKSETKPSWKERVQIALDIARGIHYLHEECETQIIHCDINPNNILMDEHQRARISDFGLAKLLMPNQSRTLTGVRGTRGYVAPEWYKNQLITVKTDVYSFGIMFLEIICCRRSVSMDVPDDEAILAEWVYSCFKANELLKLFSAEEVAEEVDEQALQRMVCIGLWCIQEEPSLRPSMRKVILMLEGTIEIPFPPSPASFSSVV</sequence>
<dbReference type="PROSITE" id="PS50927">
    <property type="entry name" value="BULB_LECTIN"/>
    <property type="match status" value="2"/>
</dbReference>
<evidence type="ECO:0000256" key="8">
    <source>
        <dbReference type="ARBA" id="ARBA00022777"/>
    </source>
</evidence>
<dbReference type="PANTHER" id="PTHR47976">
    <property type="entry name" value="G-TYPE LECTIN S-RECEPTOR-LIKE SERINE/THREONINE-PROTEIN KINASE SD2-5"/>
    <property type="match status" value="1"/>
</dbReference>
<evidence type="ECO:0000256" key="6">
    <source>
        <dbReference type="ARBA" id="ARBA00022729"/>
    </source>
</evidence>
<evidence type="ECO:0000256" key="10">
    <source>
        <dbReference type="ARBA" id="ARBA00022989"/>
    </source>
</evidence>
<evidence type="ECO:0000256" key="7">
    <source>
        <dbReference type="ARBA" id="ARBA00022741"/>
    </source>
</evidence>
<evidence type="ECO:0000256" key="13">
    <source>
        <dbReference type="ARBA" id="ARBA00023170"/>
    </source>
</evidence>
<comment type="similarity">
    <text evidence="17">Belongs to the protein kinase superfamily. Ser/Thr protein kinase family.</text>
</comment>
<keyword evidence="11 21" id="KW-0472">Membrane</keyword>
<dbReference type="InterPro" id="IPR001480">
    <property type="entry name" value="Bulb-type_lectin_dom"/>
</dbReference>
<evidence type="ECO:0000256" key="21">
    <source>
        <dbReference type="SAM" id="Phobius"/>
    </source>
</evidence>
<evidence type="ECO:0000313" key="27">
    <source>
        <dbReference type="Proteomes" id="UP001174677"/>
    </source>
</evidence>
<name>A0ABQ9KPH8_HEVBR</name>
<gene>
    <name evidence="26" type="ORF">P3X46_028326</name>
</gene>
<comment type="catalytic activity">
    <reaction evidence="15 17">
        <text>L-threonyl-[protein] + ATP = O-phospho-L-threonyl-[protein] + ADP + H(+)</text>
        <dbReference type="Rhea" id="RHEA:46608"/>
        <dbReference type="Rhea" id="RHEA-COMP:11060"/>
        <dbReference type="Rhea" id="RHEA-COMP:11605"/>
        <dbReference type="ChEBI" id="CHEBI:15378"/>
        <dbReference type="ChEBI" id="CHEBI:30013"/>
        <dbReference type="ChEBI" id="CHEBI:30616"/>
        <dbReference type="ChEBI" id="CHEBI:61977"/>
        <dbReference type="ChEBI" id="CHEBI:456216"/>
        <dbReference type="EC" id="2.7.11.1"/>
    </reaction>
</comment>
<keyword evidence="9 17" id="KW-0067">ATP-binding</keyword>
<keyword evidence="10 21" id="KW-1133">Transmembrane helix</keyword>
<keyword evidence="12" id="KW-1015">Disulfide bond</keyword>
<dbReference type="EC" id="2.7.11.1" evidence="17"/>
<keyword evidence="3 18" id="KW-0245">EGF-like domain</keyword>
<evidence type="ECO:0000259" key="25">
    <source>
        <dbReference type="PROSITE" id="PS50927"/>
    </source>
</evidence>
<dbReference type="InterPro" id="IPR000742">
    <property type="entry name" value="EGF"/>
</dbReference>
<evidence type="ECO:0000256" key="18">
    <source>
        <dbReference type="PROSITE-ProRule" id="PRU00076"/>
    </source>
</evidence>
<keyword evidence="7 17" id="KW-0547">Nucleotide-binding</keyword>
<dbReference type="InterPro" id="IPR001245">
    <property type="entry name" value="Ser-Thr/Tyr_kinase_cat_dom"/>
</dbReference>